<dbReference type="PANTHER" id="PTHR12395:SF9">
    <property type="entry name" value="DECAPPING AND EXORIBONUCLEASE PROTEIN"/>
    <property type="match status" value="1"/>
</dbReference>
<keyword evidence="5" id="KW-1185">Reference proteome</keyword>
<dbReference type="AlphaFoldDB" id="A0A034WUA9"/>
<dbReference type="GO" id="GO:0004518">
    <property type="term" value="F:nuclease activity"/>
    <property type="evidence" value="ECO:0007669"/>
    <property type="project" value="UniProtKB-KW"/>
</dbReference>
<comment type="subcellular location">
    <subcellularLocation>
        <location evidence="2">Nucleus</location>
    </subcellularLocation>
</comment>
<evidence type="ECO:0000256" key="1">
    <source>
        <dbReference type="ARBA" id="ARBA00006562"/>
    </source>
</evidence>
<keyword evidence="2" id="KW-0694">RNA-binding</keyword>
<dbReference type="KEGG" id="bdr:105225420"/>
<dbReference type="EC" id="3.6.1.-" evidence="2"/>
<proteinExistence type="inferred from homology"/>
<dbReference type="InterPro" id="IPR039039">
    <property type="entry name" value="RAI1-like_fam"/>
</dbReference>
<evidence type="ECO:0000313" key="5">
    <source>
        <dbReference type="Proteomes" id="UP001652620"/>
    </source>
</evidence>
<keyword evidence="2" id="KW-0479">Metal-binding</keyword>
<evidence type="ECO:0000259" key="3">
    <source>
        <dbReference type="Pfam" id="PF08652"/>
    </source>
</evidence>
<evidence type="ECO:0000313" key="6">
    <source>
        <dbReference type="RefSeq" id="XP_011202171.1"/>
    </source>
</evidence>
<dbReference type="GO" id="GO:0046872">
    <property type="term" value="F:metal ion binding"/>
    <property type="evidence" value="ECO:0007669"/>
    <property type="project" value="UniProtKB-KW"/>
</dbReference>
<organism evidence="4">
    <name type="scientific">Bactrocera dorsalis</name>
    <name type="common">Oriental fruit fly</name>
    <name type="synonym">Dacus dorsalis</name>
    <dbReference type="NCBI Taxonomy" id="27457"/>
    <lineage>
        <taxon>Eukaryota</taxon>
        <taxon>Metazoa</taxon>
        <taxon>Ecdysozoa</taxon>
        <taxon>Arthropoda</taxon>
        <taxon>Hexapoda</taxon>
        <taxon>Insecta</taxon>
        <taxon>Pterygota</taxon>
        <taxon>Neoptera</taxon>
        <taxon>Endopterygota</taxon>
        <taxon>Diptera</taxon>
        <taxon>Brachycera</taxon>
        <taxon>Muscomorpha</taxon>
        <taxon>Tephritoidea</taxon>
        <taxon>Tephritidae</taxon>
        <taxon>Bactrocera</taxon>
        <taxon>Bactrocera</taxon>
    </lineage>
</organism>
<dbReference type="PANTHER" id="PTHR12395">
    <property type="entry name" value="DOM-3 RELATED"/>
    <property type="match status" value="1"/>
</dbReference>
<accession>A0A034WUA9</accession>
<sequence>MFSKGNAGLNVRGNRNEIIPFPPFKKPQPIGYFSIVGGVLREYEPNAQQLRYYRPPSAQKFPLDLNEGLSLAIKKPETVQEEGLDHLLKFIFDNRDRLTRSLSACEDKKRLVAEFVCWRGLLRLLMCTPYEYRSDWSIVVTRFNGTFYLWKRDTDSDKFQRSQETEQQRTFASWGFKFEQYCLTESPFLEPNTSAPVDECSEFSCVFTTKIGSLDVLYGAEMDGIESEQPILLDDNPTFLEKLKFVEVKVRQRNLNRNQIQSYKRHKTRNWWCQSFLVGIQDIYLGLRNEQGQVERIEHVEVRSLPKQGINQWTPNVCATFLIEFLNYIKSLMSEVNCPYTVYDFYFNSKRGTVTYECLRGKNEYSFLPDYYIELMNPKNNSKNVNEIK</sequence>
<dbReference type="GO" id="GO:0005829">
    <property type="term" value="C:cytosol"/>
    <property type="evidence" value="ECO:0007669"/>
    <property type="project" value="TreeGrafter"/>
</dbReference>
<protein>
    <recommendedName>
        <fullName evidence="2">Decapping nuclease</fullName>
        <ecNumber evidence="2">3.6.1.-</ecNumber>
    </recommendedName>
</protein>
<name>A0A034WUA9_BACDO</name>
<dbReference type="RefSeq" id="XP_011202171.1">
    <property type="nucleotide sequence ID" value="XM_011203869.3"/>
</dbReference>
<evidence type="ECO:0000313" key="4">
    <source>
        <dbReference type="EMBL" id="JAC57373.1"/>
    </source>
</evidence>
<keyword evidence="2" id="KW-0539">Nucleus</keyword>
<dbReference type="GO" id="GO:0003723">
    <property type="term" value="F:RNA binding"/>
    <property type="evidence" value="ECO:0007669"/>
    <property type="project" value="UniProtKB-KW"/>
</dbReference>
<dbReference type="GO" id="GO:0034353">
    <property type="term" value="F:mRNA 5'-diphosphatase activity"/>
    <property type="evidence" value="ECO:0007669"/>
    <property type="project" value="TreeGrafter"/>
</dbReference>
<comment type="similarity">
    <text evidence="1 2">Belongs to the DXO/Dom3Z family.</text>
</comment>
<dbReference type="GO" id="GO:0000956">
    <property type="term" value="P:nuclear-transcribed mRNA catabolic process"/>
    <property type="evidence" value="ECO:0007669"/>
    <property type="project" value="TreeGrafter"/>
</dbReference>
<dbReference type="GO" id="GO:0005634">
    <property type="term" value="C:nucleus"/>
    <property type="evidence" value="ECO:0007669"/>
    <property type="project" value="UniProtKB-SubCell"/>
</dbReference>
<dbReference type="GO" id="GO:0110155">
    <property type="term" value="P:NAD-cap decapping"/>
    <property type="evidence" value="ECO:0007669"/>
    <property type="project" value="TreeGrafter"/>
</dbReference>
<keyword evidence="2" id="KW-0540">Nuclease</keyword>
<dbReference type="GO" id="GO:0000166">
    <property type="term" value="F:nucleotide binding"/>
    <property type="evidence" value="ECO:0007669"/>
    <property type="project" value="UniProtKB-KW"/>
</dbReference>
<dbReference type="EMBL" id="GAKP01001579">
    <property type="protein sequence ID" value="JAC57373.1"/>
    <property type="molecule type" value="Transcribed_RNA"/>
</dbReference>
<dbReference type="OrthoDB" id="5853397at2759"/>
<dbReference type="Proteomes" id="UP001652620">
    <property type="component" value="Chromosome 3"/>
</dbReference>
<evidence type="ECO:0000256" key="2">
    <source>
        <dbReference type="RuleBase" id="RU367113"/>
    </source>
</evidence>
<keyword evidence="2" id="KW-0378">Hydrolase</keyword>
<gene>
    <name evidence="4" type="primary">DOM3Z</name>
    <name evidence="6" type="synonym">LOC105225420</name>
</gene>
<dbReference type="Pfam" id="PF08652">
    <property type="entry name" value="RAI1"/>
    <property type="match status" value="1"/>
</dbReference>
<dbReference type="InterPro" id="IPR013961">
    <property type="entry name" value="RAI1"/>
</dbReference>
<dbReference type="OMA" id="VVTWRGH"/>
<keyword evidence="2" id="KW-0547">Nucleotide-binding</keyword>
<reference evidence="6" key="2">
    <citation type="submission" date="2025-04" db="UniProtKB">
        <authorList>
            <consortium name="RefSeq"/>
        </authorList>
    </citation>
    <scope>IDENTIFICATION</scope>
    <source>
        <strain evidence="6">Punador</strain>
    </source>
</reference>
<dbReference type="GeneID" id="105225420"/>
<feature type="domain" description="RAI1-like" evidence="3">
    <location>
        <begin position="25"/>
        <end position="372"/>
    </location>
</feature>
<reference evidence="4" key="1">
    <citation type="journal article" date="2014" name="BMC Genomics">
        <title>Characterizing the developmental transcriptome of the oriental fruit fly, Bactrocera dorsalis (Diptera: Tephritidae) through comparative genomic analysis with Drosophila melanogaster utilizing modENCODE datasets.</title>
        <authorList>
            <person name="Geib S.M."/>
            <person name="Calla B."/>
            <person name="Hall B."/>
            <person name="Hou S."/>
            <person name="Manoukis N.C."/>
        </authorList>
    </citation>
    <scope>NUCLEOTIDE SEQUENCE</scope>
    <source>
        <strain evidence="4">Punador</strain>
    </source>
</reference>
<comment type="cofactor">
    <cofactor evidence="2">
        <name>a divalent metal cation</name>
        <dbReference type="ChEBI" id="CHEBI:60240"/>
    </cofactor>
</comment>
<comment type="function">
    <text evidence="2">Decapping enzyme for NAD-capped RNAs: specifically hydrolyzes the nicotinamide adenine dinucleotide (NAD) cap from a subset of RNAs by removing the entire NAD moiety from the 5'-end of an NAD-capped RNA.</text>
</comment>